<dbReference type="OrthoDB" id="6359816at2759"/>
<name>A0A8T0PNC6_PANVG</name>
<evidence type="ECO:0000313" key="6">
    <source>
        <dbReference type="Proteomes" id="UP000823388"/>
    </source>
</evidence>
<dbReference type="Pfam" id="PF22486">
    <property type="entry name" value="MATH_2"/>
    <property type="match status" value="1"/>
</dbReference>
<dbReference type="SMART" id="SM00225">
    <property type="entry name" value="BTB"/>
    <property type="match status" value="1"/>
</dbReference>
<dbReference type="Pfam" id="PF00651">
    <property type="entry name" value="BTB"/>
    <property type="match status" value="1"/>
</dbReference>
<dbReference type="Pfam" id="PF24570">
    <property type="entry name" value="BACK_BPM_SPOP"/>
    <property type="match status" value="1"/>
</dbReference>
<evidence type="ECO:0000259" key="3">
    <source>
        <dbReference type="PROSITE" id="PS50097"/>
    </source>
</evidence>
<reference evidence="5" key="1">
    <citation type="submission" date="2020-05" db="EMBL/GenBank/DDBJ databases">
        <title>WGS assembly of Panicum virgatum.</title>
        <authorList>
            <person name="Lovell J.T."/>
            <person name="Jenkins J."/>
            <person name="Shu S."/>
            <person name="Juenger T.E."/>
            <person name="Schmutz J."/>
        </authorList>
    </citation>
    <scope>NUCLEOTIDE SEQUENCE</scope>
    <source>
        <strain evidence="5">AP13</strain>
    </source>
</reference>
<gene>
    <name evidence="5" type="ORF">PVAP13_8KG351200</name>
</gene>
<dbReference type="Proteomes" id="UP000823388">
    <property type="component" value="Chromosome 8K"/>
</dbReference>
<dbReference type="InterPro" id="IPR011333">
    <property type="entry name" value="SKP1/BTB/POZ_sf"/>
</dbReference>
<comment type="caution">
    <text evidence="5">The sequence shown here is derived from an EMBL/GenBank/DDBJ whole genome shotgun (WGS) entry which is preliminary data.</text>
</comment>
<feature type="domain" description="MATH" evidence="4">
    <location>
        <begin position="25"/>
        <end position="161"/>
    </location>
</feature>
<evidence type="ECO:0000259" key="4">
    <source>
        <dbReference type="PROSITE" id="PS50144"/>
    </source>
</evidence>
<dbReference type="InterPro" id="IPR045005">
    <property type="entry name" value="BPM1-6"/>
</dbReference>
<accession>A0A8T0PNC6</accession>
<dbReference type="PANTHER" id="PTHR26379:SF296">
    <property type="entry name" value="BTB DOMAIN-CONTAINING PROTEIN"/>
    <property type="match status" value="1"/>
</dbReference>
<feature type="domain" description="BTB" evidence="3">
    <location>
        <begin position="194"/>
        <end position="262"/>
    </location>
</feature>
<proteinExistence type="inferred from homology"/>
<evidence type="ECO:0000313" key="5">
    <source>
        <dbReference type="EMBL" id="KAG2563463.1"/>
    </source>
</evidence>
<evidence type="ECO:0000256" key="2">
    <source>
        <dbReference type="ARBA" id="ARBA00010846"/>
    </source>
</evidence>
<dbReference type="Gene3D" id="3.30.710.10">
    <property type="entry name" value="Potassium Channel Kv1.1, Chain A"/>
    <property type="match status" value="1"/>
</dbReference>
<organism evidence="5 6">
    <name type="scientific">Panicum virgatum</name>
    <name type="common">Blackwell switchgrass</name>
    <dbReference type="NCBI Taxonomy" id="38727"/>
    <lineage>
        <taxon>Eukaryota</taxon>
        <taxon>Viridiplantae</taxon>
        <taxon>Streptophyta</taxon>
        <taxon>Embryophyta</taxon>
        <taxon>Tracheophyta</taxon>
        <taxon>Spermatophyta</taxon>
        <taxon>Magnoliopsida</taxon>
        <taxon>Liliopsida</taxon>
        <taxon>Poales</taxon>
        <taxon>Poaceae</taxon>
        <taxon>PACMAD clade</taxon>
        <taxon>Panicoideae</taxon>
        <taxon>Panicodae</taxon>
        <taxon>Paniceae</taxon>
        <taxon>Panicinae</taxon>
        <taxon>Panicum</taxon>
        <taxon>Panicum sect. Hiantes</taxon>
    </lineage>
</organism>
<sequence>MSSSPACAAGDGGGSGSASTTVAATGWQVLKVEGYSQLKGIGVARRIKSTPFMVGGHSWCVTFFPDGSSKETADWVCFGLRLERRRRHDGGGGGGDIPVLARAKYSFLDQVGEPVPSSTVSGSVCAFSRPGESWGRLELIRRKDMESRHVRNNRFWVRCDVTVVETTCRRVPATVPPSDLRRHLGDLLAGGVGADVTFEVGGETVAAHLAVLAARSPVFRAEFFGAPLKENAAATPTTRVRIHGVEPRVFRAMLHFVYTDALPEIGGDAGERMAMAQHLLVAADRYGVERLRSVCEFDLCMYAGEDVAVSTLVLAEQHGCHELKEECFKILESSGKCRELLVGDDLEHLASSSPSLLGELSASLGLDELLVGNVGRSQQNS</sequence>
<comment type="pathway">
    <text evidence="1">Protein modification; protein ubiquitination.</text>
</comment>
<dbReference type="InterPro" id="IPR000210">
    <property type="entry name" value="BTB/POZ_dom"/>
</dbReference>
<dbReference type="SUPFAM" id="SSF54695">
    <property type="entry name" value="POZ domain"/>
    <property type="match status" value="1"/>
</dbReference>
<evidence type="ECO:0000256" key="1">
    <source>
        <dbReference type="ARBA" id="ARBA00004906"/>
    </source>
</evidence>
<keyword evidence="6" id="KW-1185">Reference proteome</keyword>
<dbReference type="PROSITE" id="PS50097">
    <property type="entry name" value="BTB"/>
    <property type="match status" value="1"/>
</dbReference>
<dbReference type="Gene3D" id="2.60.210.10">
    <property type="entry name" value="Apoptosis, Tumor Necrosis Factor Receptor Associated Protein 2, Chain A"/>
    <property type="match status" value="1"/>
</dbReference>
<dbReference type="EMBL" id="CM029051">
    <property type="protein sequence ID" value="KAG2563463.1"/>
    <property type="molecule type" value="Genomic_DNA"/>
</dbReference>
<comment type="similarity">
    <text evidence="2">Belongs to the Tdpoz family.</text>
</comment>
<dbReference type="SUPFAM" id="SSF49599">
    <property type="entry name" value="TRAF domain-like"/>
    <property type="match status" value="1"/>
</dbReference>
<dbReference type="InterPro" id="IPR056423">
    <property type="entry name" value="BACK_BPM_SPOP"/>
</dbReference>
<dbReference type="AlphaFoldDB" id="A0A8T0PNC6"/>
<dbReference type="InterPro" id="IPR008974">
    <property type="entry name" value="TRAF-like"/>
</dbReference>
<dbReference type="Gene3D" id="1.25.40.420">
    <property type="match status" value="1"/>
</dbReference>
<protein>
    <submittedName>
        <fullName evidence="5">Uncharacterized protein</fullName>
    </submittedName>
</protein>
<dbReference type="InterPro" id="IPR002083">
    <property type="entry name" value="MATH/TRAF_dom"/>
</dbReference>
<dbReference type="PANTHER" id="PTHR26379">
    <property type="entry name" value="BTB/POZ AND MATH DOMAIN-CONTAINING PROTEIN 1"/>
    <property type="match status" value="1"/>
</dbReference>
<dbReference type="GO" id="GO:0016567">
    <property type="term" value="P:protein ubiquitination"/>
    <property type="evidence" value="ECO:0007669"/>
    <property type="project" value="InterPro"/>
</dbReference>
<dbReference type="CDD" id="cd00121">
    <property type="entry name" value="MATH"/>
    <property type="match status" value="1"/>
</dbReference>
<dbReference type="PROSITE" id="PS50144">
    <property type="entry name" value="MATH"/>
    <property type="match status" value="1"/>
</dbReference>